<reference evidence="2" key="1">
    <citation type="journal article" date="2014" name="Int. J. Syst. Evol. Microbiol.">
        <title>Complete genome sequence of Corynebacterium casei LMG S-19264T (=DSM 44701T), isolated from a smear-ripened cheese.</title>
        <authorList>
            <consortium name="US DOE Joint Genome Institute (JGI-PGF)"/>
            <person name="Walter F."/>
            <person name="Albersmeier A."/>
            <person name="Kalinowski J."/>
            <person name="Ruckert C."/>
        </authorList>
    </citation>
    <scope>NUCLEOTIDE SEQUENCE</scope>
    <source>
        <strain evidence="2">NBRC 108769</strain>
    </source>
</reference>
<dbReference type="GO" id="GO:0003995">
    <property type="term" value="F:acyl-CoA dehydrogenase activity"/>
    <property type="evidence" value="ECO:0007669"/>
    <property type="project" value="InterPro"/>
</dbReference>
<sequence>MSIESKIAALVELGEYIRADNEELKAVKIQAKLSNPWFTIENIDFALHSIADQMLDEVILKKWLSAYDFGTIQKKVGLILAGNIPLVGFHDLLCTFLSGHQALVKTSSKDSVLTIHLLDKLAAFNAFVIVEKLSGMDAVIATGSNQSAKQFERYFANYPNIIRRNRNAIAVLEGELTEDEIKALGQDIFAYFGLGCRNVSKIYIDENFNKVRLMEVLHEEYKYLINHVKYKNNYDYNNAIFLLNADDYLASGAVLLRRSDEIVSRIACLHYETFSDRSILAKQLRDQLDEIQCISGNIKLDGLKILPLGDCQKPMIDDYADGIDTMAFLAELSKS</sequence>
<accession>A0AA37SV27</accession>
<evidence type="ECO:0000256" key="1">
    <source>
        <dbReference type="ARBA" id="ARBA00022857"/>
    </source>
</evidence>
<protein>
    <submittedName>
        <fullName evidence="2">Acyl-CoA reductase</fullName>
    </submittedName>
</protein>
<name>A0AA37SV27_9BACT</name>
<evidence type="ECO:0000313" key="3">
    <source>
        <dbReference type="Proteomes" id="UP001156666"/>
    </source>
</evidence>
<reference evidence="2" key="2">
    <citation type="submission" date="2023-01" db="EMBL/GenBank/DDBJ databases">
        <title>Draft genome sequence of Portibacter lacus strain NBRC 108769.</title>
        <authorList>
            <person name="Sun Q."/>
            <person name="Mori K."/>
        </authorList>
    </citation>
    <scope>NUCLEOTIDE SEQUENCE</scope>
    <source>
        <strain evidence="2">NBRC 108769</strain>
    </source>
</reference>
<proteinExistence type="predicted"/>
<keyword evidence="1" id="KW-0521">NADP</keyword>
<organism evidence="2 3">
    <name type="scientific">Portibacter lacus</name>
    <dbReference type="NCBI Taxonomy" id="1099794"/>
    <lineage>
        <taxon>Bacteria</taxon>
        <taxon>Pseudomonadati</taxon>
        <taxon>Bacteroidota</taxon>
        <taxon>Saprospiria</taxon>
        <taxon>Saprospirales</taxon>
        <taxon>Haliscomenobacteraceae</taxon>
        <taxon>Portibacter</taxon>
    </lineage>
</organism>
<comment type="caution">
    <text evidence="2">The sequence shown here is derived from an EMBL/GenBank/DDBJ whole genome shotgun (WGS) entry which is preliminary data.</text>
</comment>
<evidence type="ECO:0000313" key="2">
    <source>
        <dbReference type="EMBL" id="GLR20164.1"/>
    </source>
</evidence>
<dbReference type="GO" id="GO:0008218">
    <property type="term" value="P:bioluminescence"/>
    <property type="evidence" value="ECO:0007669"/>
    <property type="project" value="InterPro"/>
</dbReference>
<dbReference type="AlphaFoldDB" id="A0AA37SV27"/>
<keyword evidence="3" id="KW-1185">Reference proteome</keyword>
<dbReference type="InterPro" id="IPR008670">
    <property type="entry name" value="CoA_reduct_LuxC"/>
</dbReference>
<dbReference type="EMBL" id="BSOH01000037">
    <property type="protein sequence ID" value="GLR20164.1"/>
    <property type="molecule type" value="Genomic_DNA"/>
</dbReference>
<dbReference type="RefSeq" id="WP_235295001.1">
    <property type="nucleotide sequence ID" value="NZ_BSOH01000037.1"/>
</dbReference>
<dbReference type="Proteomes" id="UP001156666">
    <property type="component" value="Unassembled WGS sequence"/>
</dbReference>
<dbReference type="Pfam" id="PF05893">
    <property type="entry name" value="LuxC"/>
    <property type="match status" value="1"/>
</dbReference>
<gene>
    <name evidence="2" type="ORF">GCM10007940_47800</name>
</gene>